<comment type="caution">
    <text evidence="1">The sequence shown here is derived from an EMBL/GenBank/DDBJ whole genome shotgun (WGS) entry which is preliminary data.</text>
</comment>
<reference evidence="2" key="2">
    <citation type="submission" date="2019-02" db="EMBL/GenBank/DDBJ databases">
        <title>Granulicella sibirica sp. nov., a psychrotolerant acidobacterium isolated from an organic soil layer in forested tundra, West Siberia.</title>
        <authorList>
            <person name="Oshkin I.Y."/>
            <person name="Kulichevskaya I.S."/>
            <person name="Rijpstra W.I.C."/>
            <person name="Sinninghe Damste J.S."/>
            <person name="Rakitin A.L."/>
            <person name="Ravin N.V."/>
            <person name="Dedysh S.N."/>
        </authorList>
    </citation>
    <scope>NUCLEOTIDE SEQUENCE [LARGE SCALE GENOMIC DNA]</scope>
    <source>
        <strain evidence="2">AF10</strain>
    </source>
</reference>
<protein>
    <recommendedName>
        <fullName evidence="3">Apea-like HEPN domain-containing protein</fullName>
    </recommendedName>
</protein>
<dbReference type="AlphaFoldDB" id="A0A4Q0SZG1"/>
<gene>
    <name evidence="1" type="ORF">GRAN_4514</name>
</gene>
<evidence type="ECO:0008006" key="3">
    <source>
        <dbReference type="Google" id="ProtNLM"/>
    </source>
</evidence>
<dbReference type="EMBL" id="RDSM01000003">
    <property type="protein sequence ID" value="RXH55410.1"/>
    <property type="molecule type" value="Genomic_DNA"/>
</dbReference>
<keyword evidence="2" id="KW-1185">Reference proteome</keyword>
<organism evidence="1 2">
    <name type="scientific">Granulicella sibirica</name>
    <dbReference type="NCBI Taxonomy" id="2479048"/>
    <lineage>
        <taxon>Bacteria</taxon>
        <taxon>Pseudomonadati</taxon>
        <taxon>Acidobacteriota</taxon>
        <taxon>Terriglobia</taxon>
        <taxon>Terriglobales</taxon>
        <taxon>Acidobacteriaceae</taxon>
        <taxon>Granulicella</taxon>
    </lineage>
</organism>
<reference evidence="1 2" key="1">
    <citation type="submission" date="2018-11" db="EMBL/GenBank/DDBJ databases">
        <authorList>
            <person name="Mardanov A.V."/>
            <person name="Ravin N.V."/>
            <person name="Dedysh S.N."/>
        </authorList>
    </citation>
    <scope>NUCLEOTIDE SEQUENCE [LARGE SCALE GENOMIC DNA]</scope>
    <source>
        <strain evidence="1 2">AF10</strain>
    </source>
</reference>
<accession>A0A4Q0SZG1</accession>
<dbReference type="Proteomes" id="UP000289437">
    <property type="component" value="Unassembled WGS sequence"/>
</dbReference>
<evidence type="ECO:0000313" key="2">
    <source>
        <dbReference type="Proteomes" id="UP000289437"/>
    </source>
</evidence>
<proteinExistence type="predicted"/>
<sequence length="129" mass="14737">MVKMGEAPIDVTYSLLFTGLELLARKALKPEKDKSLSFILKTFFESLGFSLTEDEGRQIAQCRNALFHRGELSATYHTEDGGIERAIKLTELPDLESLFADALLKVLGFTDPEINWNRWRDRTPFQKNN</sequence>
<name>A0A4Q0SZG1_9BACT</name>
<evidence type="ECO:0000313" key="1">
    <source>
        <dbReference type="EMBL" id="RXH55410.1"/>
    </source>
</evidence>